<sequence length="93" mass="10847">MSVPYDAYNERERVEGRESGGRKMGIYVEREGDRRKGDGHICRERKIREGGEIYRTIVVEPLKYFRVSMTRGGRRSRAHCRKLTGGRHTSHPI</sequence>
<organism evidence="2 3">
    <name type="scientific">Triticum urartu</name>
    <name type="common">Red wild einkorn</name>
    <name type="synonym">Crithodium urartu</name>
    <dbReference type="NCBI Taxonomy" id="4572"/>
    <lineage>
        <taxon>Eukaryota</taxon>
        <taxon>Viridiplantae</taxon>
        <taxon>Streptophyta</taxon>
        <taxon>Embryophyta</taxon>
        <taxon>Tracheophyta</taxon>
        <taxon>Spermatophyta</taxon>
        <taxon>Magnoliopsida</taxon>
        <taxon>Liliopsida</taxon>
        <taxon>Poales</taxon>
        <taxon>Poaceae</taxon>
        <taxon>BOP clade</taxon>
        <taxon>Pooideae</taxon>
        <taxon>Triticodae</taxon>
        <taxon>Triticeae</taxon>
        <taxon>Triticinae</taxon>
        <taxon>Triticum</taxon>
    </lineage>
</organism>
<dbReference type="Gramene" id="TuG1812G0600004431.01.T04">
    <property type="protein sequence ID" value="TuG1812G0600004431.01.T04"/>
    <property type="gene ID" value="TuG1812G0600004431.01"/>
</dbReference>
<protein>
    <submittedName>
        <fullName evidence="2">Uncharacterized protein</fullName>
    </submittedName>
</protein>
<dbReference type="AlphaFoldDB" id="A0A8R7UWF6"/>
<dbReference type="EnsemblPlants" id="TuG1812G0600004431.01.T04">
    <property type="protein sequence ID" value="TuG1812G0600004431.01.T04"/>
    <property type="gene ID" value="TuG1812G0600004431.01"/>
</dbReference>
<proteinExistence type="predicted"/>
<evidence type="ECO:0000313" key="2">
    <source>
        <dbReference type="EnsemblPlants" id="TuG1812G0600004431.01.T04"/>
    </source>
</evidence>
<reference evidence="3" key="1">
    <citation type="journal article" date="2013" name="Nature">
        <title>Draft genome of the wheat A-genome progenitor Triticum urartu.</title>
        <authorList>
            <person name="Ling H.Q."/>
            <person name="Zhao S."/>
            <person name="Liu D."/>
            <person name="Wang J."/>
            <person name="Sun H."/>
            <person name="Zhang C."/>
            <person name="Fan H."/>
            <person name="Li D."/>
            <person name="Dong L."/>
            <person name="Tao Y."/>
            <person name="Gao C."/>
            <person name="Wu H."/>
            <person name="Li Y."/>
            <person name="Cui Y."/>
            <person name="Guo X."/>
            <person name="Zheng S."/>
            <person name="Wang B."/>
            <person name="Yu K."/>
            <person name="Liang Q."/>
            <person name="Yang W."/>
            <person name="Lou X."/>
            <person name="Chen J."/>
            <person name="Feng M."/>
            <person name="Jian J."/>
            <person name="Zhang X."/>
            <person name="Luo G."/>
            <person name="Jiang Y."/>
            <person name="Liu J."/>
            <person name="Wang Z."/>
            <person name="Sha Y."/>
            <person name="Zhang B."/>
            <person name="Wu H."/>
            <person name="Tang D."/>
            <person name="Shen Q."/>
            <person name="Xue P."/>
            <person name="Zou S."/>
            <person name="Wang X."/>
            <person name="Liu X."/>
            <person name="Wang F."/>
            <person name="Yang Y."/>
            <person name="An X."/>
            <person name="Dong Z."/>
            <person name="Zhang K."/>
            <person name="Zhang X."/>
            <person name="Luo M.C."/>
            <person name="Dvorak J."/>
            <person name="Tong Y."/>
            <person name="Wang J."/>
            <person name="Yang H."/>
            <person name="Li Z."/>
            <person name="Wang D."/>
            <person name="Zhang A."/>
            <person name="Wang J."/>
        </authorList>
    </citation>
    <scope>NUCLEOTIDE SEQUENCE</scope>
    <source>
        <strain evidence="3">cv. G1812</strain>
    </source>
</reference>
<name>A0A8R7UWF6_TRIUA</name>
<feature type="region of interest" description="Disordered" evidence="1">
    <location>
        <begin position="1"/>
        <end position="20"/>
    </location>
</feature>
<reference evidence="2" key="2">
    <citation type="submission" date="2018-03" db="EMBL/GenBank/DDBJ databases">
        <title>The Triticum urartu genome reveals the dynamic nature of wheat genome evolution.</title>
        <authorList>
            <person name="Ling H."/>
            <person name="Ma B."/>
            <person name="Shi X."/>
            <person name="Liu H."/>
            <person name="Dong L."/>
            <person name="Sun H."/>
            <person name="Cao Y."/>
            <person name="Gao Q."/>
            <person name="Zheng S."/>
            <person name="Li Y."/>
            <person name="Yu Y."/>
            <person name="Du H."/>
            <person name="Qi M."/>
            <person name="Li Y."/>
            <person name="Yu H."/>
            <person name="Cui Y."/>
            <person name="Wang N."/>
            <person name="Chen C."/>
            <person name="Wu H."/>
            <person name="Zhao Y."/>
            <person name="Zhang J."/>
            <person name="Li Y."/>
            <person name="Zhou W."/>
            <person name="Zhang B."/>
            <person name="Hu W."/>
            <person name="Eijk M."/>
            <person name="Tang J."/>
            <person name="Witsenboer H."/>
            <person name="Zhao S."/>
            <person name="Li Z."/>
            <person name="Zhang A."/>
            <person name="Wang D."/>
            <person name="Liang C."/>
        </authorList>
    </citation>
    <scope>NUCLEOTIDE SEQUENCE [LARGE SCALE GENOMIC DNA]</scope>
    <source>
        <strain evidence="2">cv. G1812</strain>
    </source>
</reference>
<evidence type="ECO:0000256" key="1">
    <source>
        <dbReference type="SAM" id="MobiDB-lite"/>
    </source>
</evidence>
<dbReference type="Proteomes" id="UP000015106">
    <property type="component" value="Chromosome 6"/>
</dbReference>
<evidence type="ECO:0000313" key="3">
    <source>
        <dbReference type="Proteomes" id="UP000015106"/>
    </source>
</evidence>
<feature type="compositionally biased region" description="Basic and acidic residues" evidence="1">
    <location>
        <begin position="8"/>
        <end position="20"/>
    </location>
</feature>
<reference evidence="2" key="3">
    <citation type="submission" date="2022-06" db="UniProtKB">
        <authorList>
            <consortium name="EnsemblPlants"/>
        </authorList>
    </citation>
    <scope>IDENTIFICATION</scope>
</reference>
<keyword evidence="3" id="KW-1185">Reference proteome</keyword>
<accession>A0A8R7UWF6</accession>